<keyword evidence="1" id="KW-0175">Coiled coil</keyword>
<name>A0A0F9MGT3_9ZZZZ</name>
<sequence>MKPLHIDPNCPECGEPLAFLDICDPDIGPETICEDEWACPKCYEEGDCYLDWPQEKLDEIADRVQEAKDHPERCRPWNEIRQKLYKRLGLTEEEIEQRFKESEEKAKNMTEEEIAEYAKNTRVILNIKNPM</sequence>
<comment type="caution">
    <text evidence="2">The sequence shown here is derived from an EMBL/GenBank/DDBJ whole genome shotgun (WGS) entry which is preliminary data.</text>
</comment>
<dbReference type="EMBL" id="LAZR01005611">
    <property type="protein sequence ID" value="KKM98511.1"/>
    <property type="molecule type" value="Genomic_DNA"/>
</dbReference>
<organism evidence="2">
    <name type="scientific">marine sediment metagenome</name>
    <dbReference type="NCBI Taxonomy" id="412755"/>
    <lineage>
        <taxon>unclassified sequences</taxon>
        <taxon>metagenomes</taxon>
        <taxon>ecological metagenomes</taxon>
    </lineage>
</organism>
<evidence type="ECO:0000313" key="2">
    <source>
        <dbReference type="EMBL" id="KKM98511.1"/>
    </source>
</evidence>
<accession>A0A0F9MGT3</accession>
<dbReference type="AlphaFoldDB" id="A0A0F9MGT3"/>
<reference evidence="2" key="1">
    <citation type="journal article" date="2015" name="Nature">
        <title>Complex archaea that bridge the gap between prokaryotes and eukaryotes.</title>
        <authorList>
            <person name="Spang A."/>
            <person name="Saw J.H."/>
            <person name="Jorgensen S.L."/>
            <person name="Zaremba-Niedzwiedzka K."/>
            <person name="Martijn J."/>
            <person name="Lind A.E."/>
            <person name="van Eijk R."/>
            <person name="Schleper C."/>
            <person name="Guy L."/>
            <person name="Ettema T.J."/>
        </authorList>
    </citation>
    <scope>NUCLEOTIDE SEQUENCE</scope>
</reference>
<feature type="coiled-coil region" evidence="1">
    <location>
        <begin position="92"/>
        <end position="120"/>
    </location>
</feature>
<proteinExistence type="predicted"/>
<gene>
    <name evidence="2" type="ORF">LCGC14_1157290</name>
</gene>
<evidence type="ECO:0000256" key="1">
    <source>
        <dbReference type="SAM" id="Coils"/>
    </source>
</evidence>
<protein>
    <submittedName>
        <fullName evidence="2">Uncharacterized protein</fullName>
    </submittedName>
</protein>